<gene>
    <name evidence="2" type="ORF">FALBO_3834</name>
</gene>
<dbReference type="EMBL" id="JAADYS010000499">
    <property type="protein sequence ID" value="KAF4469271.1"/>
    <property type="molecule type" value="Genomic_DNA"/>
</dbReference>
<accession>A0A8H4LHP2</accession>
<evidence type="ECO:0000313" key="2">
    <source>
        <dbReference type="EMBL" id="KAF4469271.1"/>
    </source>
</evidence>
<proteinExistence type="predicted"/>
<evidence type="ECO:0000259" key="1">
    <source>
        <dbReference type="Pfam" id="PF06985"/>
    </source>
</evidence>
<reference evidence="2 3" key="1">
    <citation type="submission" date="2020-01" db="EMBL/GenBank/DDBJ databases">
        <title>Identification and distribution of gene clusters putatively required for synthesis of sphingolipid metabolism inhibitors in phylogenetically diverse species of the filamentous fungus Fusarium.</title>
        <authorList>
            <person name="Kim H.-S."/>
            <person name="Busman M."/>
            <person name="Brown D.W."/>
            <person name="Divon H."/>
            <person name="Uhlig S."/>
            <person name="Proctor R.H."/>
        </authorList>
    </citation>
    <scope>NUCLEOTIDE SEQUENCE [LARGE SCALE GENOMIC DNA]</scope>
    <source>
        <strain evidence="2 3">NRRL 20459</strain>
    </source>
</reference>
<name>A0A8H4LHP2_9HYPO</name>
<dbReference type="InterPro" id="IPR010730">
    <property type="entry name" value="HET"/>
</dbReference>
<protein>
    <submittedName>
        <fullName evidence="2">HET-domain-containing</fullName>
    </submittedName>
</protein>
<dbReference type="Proteomes" id="UP000554235">
    <property type="component" value="Unassembled WGS sequence"/>
</dbReference>
<dbReference type="Pfam" id="PF06985">
    <property type="entry name" value="HET"/>
    <property type="match status" value="1"/>
</dbReference>
<keyword evidence="3" id="KW-1185">Reference proteome</keyword>
<dbReference type="OrthoDB" id="5071163at2759"/>
<dbReference type="AlphaFoldDB" id="A0A8H4LHP2"/>
<dbReference type="PANTHER" id="PTHR33112">
    <property type="entry name" value="DOMAIN PROTEIN, PUTATIVE-RELATED"/>
    <property type="match status" value="1"/>
</dbReference>
<evidence type="ECO:0000313" key="3">
    <source>
        <dbReference type="Proteomes" id="UP000554235"/>
    </source>
</evidence>
<dbReference type="PANTHER" id="PTHR33112:SF10">
    <property type="entry name" value="TOL"/>
    <property type="match status" value="1"/>
</dbReference>
<sequence>MPQATAQGAPVDGMAEKLCQRCLLLTFDTGAIIDAPPPQHLVGRDDLDLDEYGIVPLKYVLDDVLPELPELGRSIAAGCRMCLLLKNVLITQLELTTTTGGTNGATGSVQLRLSEFHPDLGTVQFTDRREDWLPSHIYGELRIGTTSRPISVYAKHRTDGRYTGFPDPNSLSDQSIKRMKTYLDICVKNHDQQHSECRYAGRIAAPLRLLNIQDTETVRLEETDGKNLEYAILSYCWGPARSVFDSRTVLANLPGRLVGFPADSLPATIQDSIALAHRLGATYIWIDALCICQDSGEWIYESQKMMQYYEMASFTITPIDSSGAEQGFLRKRPGWVSDVIAWPGSYNHLRFSFPDYKRVSEAGPATSSPWASRGWTFQERLLSSRLIFIGQDEVVFRCRAGYGRHGSKPPIVLESLGSYFLPLSPDHVANSNDWNNVEMILTKWYPLIGEYSERSLTKQSDKLIALSGIASKTHQLLGSQERYLDGFWESDLWHGLTWRRVTARGRFSWPTVKSDAFPTWSWCCMNQPLAWQDGTGSVNDVRLVDIIREGTGLNEKIKRLVLESWVFPIQVLATELPKDIEIDFFLDSISTSSTDLFKLADMRVVLLTAYLDGDEERDWKKNPTAKPHDAYGLVVEPTGETYGGNTIYRRLGTVDILLGLEFTPMKDEEYSGEGLDQCLTSVQIKDFERTAGVLLYQEMYSQKEVLVLA</sequence>
<comment type="caution">
    <text evidence="2">The sequence shown here is derived from an EMBL/GenBank/DDBJ whole genome shotgun (WGS) entry which is preliminary data.</text>
</comment>
<feature type="domain" description="Heterokaryon incompatibility" evidence="1">
    <location>
        <begin position="230"/>
        <end position="379"/>
    </location>
</feature>
<organism evidence="2 3">
    <name type="scientific">Fusarium albosuccineum</name>
    <dbReference type="NCBI Taxonomy" id="1237068"/>
    <lineage>
        <taxon>Eukaryota</taxon>
        <taxon>Fungi</taxon>
        <taxon>Dikarya</taxon>
        <taxon>Ascomycota</taxon>
        <taxon>Pezizomycotina</taxon>
        <taxon>Sordariomycetes</taxon>
        <taxon>Hypocreomycetidae</taxon>
        <taxon>Hypocreales</taxon>
        <taxon>Nectriaceae</taxon>
        <taxon>Fusarium</taxon>
        <taxon>Fusarium decemcellulare species complex</taxon>
    </lineage>
</organism>